<comment type="catalytic activity">
    <reaction evidence="6">
        <text>guanosine(2069) in 23S rRNA + S-adenosyl-L-methionine = N(2)-methylguanosine(2069) in 23S rRNA + S-adenosyl-L-homocysteine + H(+)</text>
        <dbReference type="Rhea" id="RHEA:43772"/>
        <dbReference type="Rhea" id="RHEA-COMP:10688"/>
        <dbReference type="Rhea" id="RHEA-COMP:10689"/>
        <dbReference type="ChEBI" id="CHEBI:15378"/>
        <dbReference type="ChEBI" id="CHEBI:57856"/>
        <dbReference type="ChEBI" id="CHEBI:59789"/>
        <dbReference type="ChEBI" id="CHEBI:74269"/>
        <dbReference type="ChEBI" id="CHEBI:74481"/>
        <dbReference type="EC" id="2.1.1.264"/>
    </reaction>
</comment>
<sequence length="704" mass="79567">MEFVATSMPGIAPLLAEELGTLGISVTETGKAHVEFSGGTADALKVCLWSRLAERVLLPLAKLGVTPDIAPEKLAASQDWLALVGNDAPIHVNVEHGLGVRGDNRISAKRFIQALPPQFTISRDLRGSCCLRARLDQNEAHLWLDLAGDPLHRRGYRLAGGRAPLRETLAAAMLWAAGWHKEDRPGALLDPFCGSGTLLIEAALMAAGRAPGHQRRHYGFQHWRGCRRQLWQAAMDQAAASADRPVPALSLKGFDADLKAIQLAQQNAERSGVRHAIHFERRELGALRPRDVADEGVMVTNPPWGERLDEQEQAGWLHLGLGRIMARLAPGWQVVLLGADAQVMDRSGMNLESQWRLKNGPFNNFIRLYSPRQQQPVEVVQVADSAAFDVPEQAMPLVNRLKKNGKHLRRWLEREDIQCYRLYDRDLPEFNVAVDIYGDQVLVQEFKAPKTIDPEKARERRDWAVTAVRAALGVHREQVHLRTRERQKGKQQYQKLDGQGHYRPVREGQAQLLVNLQDYLDTGLFLDHRPVRLRIAEEASGKRFLNLFAYTGSATVHAAVGGAKRTVTVDASKKYLEWAASNLALNGFSTDQHSLERADTMRWLDECKEQFDLVFCDPPTFSNNKSRSDFVVEEHHGDLIRKIMRRLEPGGVLYFSCNFRRFKLDESITKWYDVEDLTRWSIPEDFRRNDKIHVLYAIRHVEEA</sequence>
<dbReference type="PATRIC" id="fig|1177154.3.peg.289"/>
<dbReference type="GO" id="GO:0070043">
    <property type="term" value="F:rRNA (guanine-N7-)-methyltransferase activity"/>
    <property type="evidence" value="ECO:0007669"/>
    <property type="project" value="UniProtKB-UniRule"/>
</dbReference>
<dbReference type="PROSITE" id="PS00092">
    <property type="entry name" value="N6_MTASE"/>
    <property type="match status" value="1"/>
</dbReference>
<dbReference type="PANTHER" id="PTHR47313:SF1">
    <property type="entry name" value="RIBOSOMAL RNA LARGE SUBUNIT METHYLTRANSFERASE K_L"/>
    <property type="match status" value="1"/>
</dbReference>
<dbReference type="HAMAP" id="MF_01858">
    <property type="entry name" value="23SrRNA_methyltr_KL"/>
    <property type="match status" value="1"/>
</dbReference>
<keyword evidence="5 6" id="KW-0949">S-adenosyl-L-methionine</keyword>
<evidence type="ECO:0000256" key="4">
    <source>
        <dbReference type="ARBA" id="ARBA00022679"/>
    </source>
</evidence>
<dbReference type="Pfam" id="PF01170">
    <property type="entry name" value="UPF0020"/>
    <property type="match status" value="1"/>
</dbReference>
<dbReference type="InterPro" id="IPR000241">
    <property type="entry name" value="RlmKL-like_Mtase"/>
</dbReference>
<reference evidence="11 12" key="1">
    <citation type="submission" date="2012-09" db="EMBL/GenBank/DDBJ databases">
        <title>Genome Sequence of alkane-degrading Bacterium Alcanivorax sp. 19-m-6.</title>
        <authorList>
            <person name="Lai Q."/>
            <person name="Shao Z."/>
        </authorList>
    </citation>
    <scope>NUCLEOTIDE SEQUENCE [LARGE SCALE GENOMIC DNA]</scope>
    <source>
        <strain evidence="11 12">19-m-6</strain>
    </source>
</reference>
<dbReference type="InterPro" id="IPR002052">
    <property type="entry name" value="DNA_methylase_N6_adenine_CS"/>
</dbReference>
<evidence type="ECO:0000313" key="12">
    <source>
        <dbReference type="Proteomes" id="UP000029444"/>
    </source>
</evidence>
<dbReference type="STRING" id="1177154.Y5S_00287"/>
<dbReference type="InterPro" id="IPR017244">
    <property type="entry name" value="23SrRNA_methyltr_KL"/>
</dbReference>
<comment type="subcellular location">
    <subcellularLocation>
        <location evidence="6">Cytoplasm</location>
    </subcellularLocation>
</comment>
<dbReference type="Pfam" id="PF22020">
    <property type="entry name" value="RlmL_1st"/>
    <property type="match status" value="1"/>
</dbReference>
<proteinExistence type="inferred from homology"/>
<evidence type="ECO:0000256" key="3">
    <source>
        <dbReference type="ARBA" id="ARBA00022603"/>
    </source>
</evidence>
<evidence type="ECO:0000259" key="8">
    <source>
        <dbReference type="Pfam" id="PF01170"/>
    </source>
</evidence>
<dbReference type="RefSeq" id="WP_035229663.1">
    <property type="nucleotide sequence ID" value="NZ_ARXV01000001.1"/>
</dbReference>
<dbReference type="PIRSF" id="PIRSF037618">
    <property type="entry name" value="RNA_Mtase_bacteria_prd"/>
    <property type="match status" value="1"/>
</dbReference>
<dbReference type="PANTHER" id="PTHR47313">
    <property type="entry name" value="RIBOSOMAL RNA LARGE SUBUNIT METHYLTRANSFERASE K/L"/>
    <property type="match status" value="1"/>
</dbReference>
<comment type="caution">
    <text evidence="11">The sequence shown here is derived from an EMBL/GenBank/DDBJ whole genome shotgun (WGS) entry which is preliminary data.</text>
</comment>
<dbReference type="GO" id="GO:0052915">
    <property type="term" value="F:23S rRNA (guanine(2445)-N(2))-methyltransferase activity"/>
    <property type="evidence" value="ECO:0007669"/>
    <property type="project" value="UniProtKB-UniRule"/>
</dbReference>
<dbReference type="GO" id="GO:0003676">
    <property type="term" value="F:nucleic acid binding"/>
    <property type="evidence" value="ECO:0007669"/>
    <property type="project" value="InterPro"/>
</dbReference>
<dbReference type="Gene3D" id="3.30.750.80">
    <property type="entry name" value="RNA methyltransferase domain (HRMD) like"/>
    <property type="match status" value="1"/>
</dbReference>
<organism evidence="11 12">
    <name type="scientific">Alcanivorax nanhaiticus</name>
    <dbReference type="NCBI Taxonomy" id="1177154"/>
    <lineage>
        <taxon>Bacteria</taxon>
        <taxon>Pseudomonadati</taxon>
        <taxon>Pseudomonadota</taxon>
        <taxon>Gammaproteobacteria</taxon>
        <taxon>Oceanospirillales</taxon>
        <taxon>Alcanivoracaceae</taxon>
        <taxon>Alcanivorax</taxon>
    </lineage>
</organism>
<dbReference type="InterPro" id="IPR054170">
    <property type="entry name" value="RlmL_1st"/>
</dbReference>
<dbReference type="CDD" id="cd11715">
    <property type="entry name" value="THUMP_AdoMetMT"/>
    <property type="match status" value="1"/>
</dbReference>
<comment type="catalytic activity">
    <reaction evidence="6">
        <text>guanosine(2445) in 23S rRNA + S-adenosyl-L-methionine = N(2)-methylguanosine(2445) in 23S rRNA + S-adenosyl-L-homocysteine + H(+)</text>
        <dbReference type="Rhea" id="RHEA:42740"/>
        <dbReference type="Rhea" id="RHEA-COMP:10215"/>
        <dbReference type="Rhea" id="RHEA-COMP:10216"/>
        <dbReference type="ChEBI" id="CHEBI:15378"/>
        <dbReference type="ChEBI" id="CHEBI:57856"/>
        <dbReference type="ChEBI" id="CHEBI:59789"/>
        <dbReference type="ChEBI" id="CHEBI:74269"/>
        <dbReference type="ChEBI" id="CHEBI:74481"/>
        <dbReference type="EC" id="2.1.1.173"/>
    </reaction>
</comment>
<dbReference type="Gene3D" id="3.30.2130.30">
    <property type="match status" value="1"/>
</dbReference>
<dbReference type="eggNOG" id="COG1092">
    <property type="taxonomic scope" value="Bacteria"/>
</dbReference>
<dbReference type="NCBIfam" id="NF008748">
    <property type="entry name" value="PRK11783.1"/>
    <property type="match status" value="1"/>
</dbReference>
<keyword evidence="4 6" id="KW-0808">Transferase</keyword>
<dbReference type="InterPro" id="IPR053943">
    <property type="entry name" value="RlmKL-like_Mtase_CS"/>
</dbReference>
<dbReference type="EMBL" id="ARXV01000001">
    <property type="protein sequence ID" value="KGD66620.1"/>
    <property type="molecule type" value="Genomic_DNA"/>
</dbReference>
<evidence type="ECO:0000256" key="7">
    <source>
        <dbReference type="SAM" id="MobiDB-lite"/>
    </source>
</evidence>
<dbReference type="CDD" id="cd02440">
    <property type="entry name" value="AdoMet_MTases"/>
    <property type="match status" value="1"/>
</dbReference>
<dbReference type="OrthoDB" id="9809404at2"/>
<dbReference type="Proteomes" id="UP000029444">
    <property type="component" value="Unassembled WGS sequence"/>
</dbReference>
<dbReference type="eggNOG" id="COG0116">
    <property type="taxonomic scope" value="Bacteria"/>
</dbReference>
<feature type="domain" description="Ribosomal RNA large subunit methyltransferase K/L-like methyltransferase" evidence="8">
    <location>
        <begin position="154"/>
        <end position="355"/>
    </location>
</feature>
<dbReference type="SUPFAM" id="SSF53335">
    <property type="entry name" value="S-adenosyl-L-methionine-dependent methyltransferases"/>
    <property type="match status" value="2"/>
</dbReference>
<evidence type="ECO:0000256" key="1">
    <source>
        <dbReference type="ARBA" id="ARBA00022490"/>
    </source>
</evidence>
<feature type="domain" description="S-adenosylmethionine-dependent methyltransferase" evidence="9">
    <location>
        <begin position="434"/>
        <end position="658"/>
    </location>
</feature>
<dbReference type="EC" id="2.1.1.264" evidence="6"/>
<dbReference type="InterPro" id="IPR019614">
    <property type="entry name" value="SAM-dep_methyl-trfase"/>
</dbReference>
<evidence type="ECO:0000256" key="5">
    <source>
        <dbReference type="ARBA" id="ARBA00022691"/>
    </source>
</evidence>
<comment type="similarity">
    <text evidence="6">Belongs to the methyltransferase superfamily. RlmKL family.</text>
</comment>
<keyword evidence="12" id="KW-1185">Reference proteome</keyword>
<dbReference type="AlphaFoldDB" id="A0A095UVR4"/>
<evidence type="ECO:0000256" key="2">
    <source>
        <dbReference type="ARBA" id="ARBA00022552"/>
    </source>
</evidence>
<dbReference type="InterPro" id="IPR029063">
    <property type="entry name" value="SAM-dependent_MTases_sf"/>
</dbReference>
<protein>
    <recommendedName>
        <fullName evidence="6">Ribosomal RNA large subunit methyltransferase K/L</fullName>
    </recommendedName>
    <domain>
        <recommendedName>
            <fullName evidence="6">23S rRNA m2G2445 methyltransferase</fullName>
            <ecNumber evidence="6">2.1.1.173</ecNumber>
        </recommendedName>
        <alternativeName>
            <fullName evidence="6">rRNA (guanine-N(2)-)-methyltransferase RlmL</fullName>
        </alternativeName>
    </domain>
    <domain>
        <recommendedName>
            <fullName evidence="6">23S rRNA m7G2069 methyltransferase</fullName>
            <ecNumber evidence="6">2.1.1.264</ecNumber>
        </recommendedName>
        <alternativeName>
            <fullName evidence="6">rRNA (guanine-N(7)-)-methyltransferase RlmK</fullName>
        </alternativeName>
    </domain>
</protein>
<keyword evidence="1 6" id="KW-0963">Cytoplasm</keyword>
<dbReference type="PROSITE" id="PS01261">
    <property type="entry name" value="UPF0020"/>
    <property type="match status" value="1"/>
</dbReference>
<comment type="function">
    <text evidence="6">Specifically methylates the guanine in position 2445 (m2G2445) and the guanine in position 2069 (m7G2069) of 23S rRNA.</text>
</comment>
<accession>A0A095UVR4</accession>
<evidence type="ECO:0000259" key="9">
    <source>
        <dbReference type="Pfam" id="PF10672"/>
    </source>
</evidence>
<keyword evidence="3 6" id="KW-0489">Methyltransferase</keyword>
<dbReference type="Gene3D" id="3.40.50.150">
    <property type="entry name" value="Vaccinia Virus protein VP39"/>
    <property type="match status" value="2"/>
</dbReference>
<feature type="domain" description="RlmL ferredoxin-like" evidence="10">
    <location>
        <begin position="2"/>
        <end position="57"/>
    </location>
</feature>
<evidence type="ECO:0000259" key="10">
    <source>
        <dbReference type="Pfam" id="PF22020"/>
    </source>
</evidence>
<keyword evidence="2 6" id="KW-0698">rRNA processing</keyword>
<evidence type="ECO:0000313" key="11">
    <source>
        <dbReference type="EMBL" id="KGD66620.1"/>
    </source>
</evidence>
<gene>
    <name evidence="6 11" type="primary">rlmL</name>
    <name evidence="11" type="ORF">Y5S_00287</name>
</gene>
<dbReference type="GO" id="GO:0005737">
    <property type="term" value="C:cytoplasm"/>
    <property type="evidence" value="ECO:0007669"/>
    <property type="project" value="UniProtKB-SubCell"/>
</dbReference>
<dbReference type="EC" id="2.1.1.173" evidence="6"/>
<dbReference type="Pfam" id="PF10672">
    <property type="entry name" value="Methyltrans_SAM"/>
    <property type="match status" value="1"/>
</dbReference>
<name>A0A095UVR4_9GAMM</name>
<feature type="region of interest" description="Disordered" evidence="7">
    <location>
        <begin position="480"/>
        <end position="500"/>
    </location>
</feature>
<evidence type="ECO:0000256" key="6">
    <source>
        <dbReference type="HAMAP-Rule" id="MF_01858"/>
    </source>
</evidence>